<dbReference type="Pfam" id="PF00561">
    <property type="entry name" value="Abhydrolase_1"/>
    <property type="match status" value="1"/>
</dbReference>
<dbReference type="PANTHER" id="PTHR46118">
    <property type="entry name" value="PROTEIN ABHD11"/>
    <property type="match status" value="1"/>
</dbReference>
<dbReference type="SUPFAM" id="SSF53474">
    <property type="entry name" value="alpha/beta-Hydrolases"/>
    <property type="match status" value="1"/>
</dbReference>
<dbReference type="InterPro" id="IPR029058">
    <property type="entry name" value="AB_hydrolase_fold"/>
</dbReference>
<keyword evidence="4" id="KW-1185">Reference proteome</keyword>
<organism evidence="3 4">
    <name type="scientific">Phycicoccus avicenniae</name>
    <dbReference type="NCBI Taxonomy" id="2828860"/>
    <lineage>
        <taxon>Bacteria</taxon>
        <taxon>Bacillati</taxon>
        <taxon>Actinomycetota</taxon>
        <taxon>Actinomycetes</taxon>
        <taxon>Micrococcales</taxon>
        <taxon>Intrasporangiaceae</taxon>
        <taxon>Phycicoccus</taxon>
    </lineage>
</organism>
<evidence type="ECO:0000313" key="4">
    <source>
        <dbReference type="Proteomes" id="UP000677016"/>
    </source>
</evidence>
<evidence type="ECO:0000259" key="2">
    <source>
        <dbReference type="Pfam" id="PF00561"/>
    </source>
</evidence>
<protein>
    <submittedName>
        <fullName evidence="3">Alpha/beta hydrolase</fullName>
    </submittedName>
</protein>
<dbReference type="Proteomes" id="UP000677016">
    <property type="component" value="Unassembled WGS sequence"/>
</dbReference>
<dbReference type="EMBL" id="JAGSNF010000023">
    <property type="protein sequence ID" value="MBR7744706.1"/>
    <property type="molecule type" value="Genomic_DNA"/>
</dbReference>
<evidence type="ECO:0000313" key="3">
    <source>
        <dbReference type="EMBL" id="MBR7744706.1"/>
    </source>
</evidence>
<dbReference type="Gene3D" id="3.40.50.1820">
    <property type="entry name" value="alpha/beta hydrolase"/>
    <property type="match status" value="2"/>
</dbReference>
<feature type="domain" description="AB hydrolase-1" evidence="2">
    <location>
        <begin position="17"/>
        <end position="148"/>
    </location>
</feature>
<sequence length="217" mass="23110">MLSVLTLRCAAPTGPDVVLVHGTGSDATTWDEVAVGLGTDRTVHAVDLRGHGRSDRPGTYSVALMAQDLAQVLPHLVAGPVDLAGHSLGGLVALRLADDRPDLVRRLVLEDVGRLHPRPPTAPARPDEDPGFDWRVVEQVRPEVDDPAADWPDLLARLRPPVLVVAGGPERFVDESHVHELVDLVPDGRSLTLGTGHEVHLGAPAAFVTAVRTFLDG</sequence>
<dbReference type="InterPro" id="IPR000073">
    <property type="entry name" value="AB_hydrolase_1"/>
</dbReference>
<reference evidence="3" key="1">
    <citation type="submission" date="2021-04" db="EMBL/GenBank/DDBJ databases">
        <title>Phycicoccus avicenniae sp. nov., a novel endophytic actinomycetes isolated from branch of Avicennia mariana.</title>
        <authorList>
            <person name="Tuo L."/>
        </authorList>
    </citation>
    <scope>NUCLEOTIDE SEQUENCE</scope>
    <source>
        <strain evidence="3">BSK3Z-2</strain>
    </source>
</reference>
<dbReference type="PANTHER" id="PTHR46118:SF4">
    <property type="entry name" value="PROTEIN ABHD11"/>
    <property type="match status" value="1"/>
</dbReference>
<dbReference type="GO" id="GO:0016787">
    <property type="term" value="F:hydrolase activity"/>
    <property type="evidence" value="ECO:0007669"/>
    <property type="project" value="UniProtKB-KW"/>
</dbReference>
<name>A0A941DAU6_9MICO</name>
<dbReference type="AlphaFoldDB" id="A0A941DAU6"/>
<comment type="caution">
    <text evidence="3">The sequence shown here is derived from an EMBL/GenBank/DDBJ whole genome shotgun (WGS) entry which is preliminary data.</text>
</comment>
<evidence type="ECO:0000256" key="1">
    <source>
        <dbReference type="ARBA" id="ARBA00022801"/>
    </source>
</evidence>
<keyword evidence="1 3" id="KW-0378">Hydrolase</keyword>
<proteinExistence type="predicted"/>
<dbReference type="PRINTS" id="PR00111">
    <property type="entry name" value="ABHYDROLASE"/>
</dbReference>
<gene>
    <name evidence="3" type="ORF">KC207_15520</name>
</gene>
<accession>A0A941DAU6</accession>